<dbReference type="SMART" id="SM00267">
    <property type="entry name" value="GGDEF"/>
    <property type="match status" value="1"/>
</dbReference>
<dbReference type="CDD" id="cd00130">
    <property type="entry name" value="PAS"/>
    <property type="match status" value="1"/>
</dbReference>
<keyword evidence="1" id="KW-0472">Membrane</keyword>
<dbReference type="InterPro" id="IPR000160">
    <property type="entry name" value="GGDEF_dom"/>
</dbReference>
<dbReference type="Gene3D" id="3.30.70.270">
    <property type="match status" value="1"/>
</dbReference>
<reference evidence="3" key="2">
    <citation type="submission" date="2021-04" db="EMBL/GenBank/DDBJ databases">
        <authorList>
            <person name="Gilroy R."/>
        </authorList>
    </citation>
    <scope>NUCLEOTIDE SEQUENCE</scope>
    <source>
        <strain evidence="3">ChiHcolR34-3080</strain>
    </source>
</reference>
<dbReference type="GO" id="GO:0006355">
    <property type="term" value="P:regulation of DNA-templated transcription"/>
    <property type="evidence" value="ECO:0007669"/>
    <property type="project" value="InterPro"/>
</dbReference>
<dbReference type="SUPFAM" id="SSF55073">
    <property type="entry name" value="Nucleotide cyclase"/>
    <property type="match status" value="1"/>
</dbReference>
<dbReference type="InterPro" id="IPR035965">
    <property type="entry name" value="PAS-like_dom_sf"/>
</dbReference>
<dbReference type="GO" id="GO:0052621">
    <property type="term" value="F:diguanylate cyclase activity"/>
    <property type="evidence" value="ECO:0007669"/>
    <property type="project" value="UniProtKB-EC"/>
</dbReference>
<dbReference type="Proteomes" id="UP000823933">
    <property type="component" value="Unassembled WGS sequence"/>
</dbReference>
<proteinExistence type="predicted"/>
<feature type="transmembrane region" description="Helical" evidence="1">
    <location>
        <begin position="165"/>
        <end position="187"/>
    </location>
</feature>
<dbReference type="InterPro" id="IPR043128">
    <property type="entry name" value="Rev_trsase/Diguanyl_cyclase"/>
</dbReference>
<keyword evidence="1" id="KW-1133">Transmembrane helix</keyword>
<evidence type="ECO:0000256" key="1">
    <source>
        <dbReference type="SAM" id="Phobius"/>
    </source>
</evidence>
<accession>A0A9D1Q8W0</accession>
<sequence>MKHFIEPELRAAFIDRAIRFDWILARIIAVFAVGIELFNLIRVTFYSPSGLTTPNNWTYFGFYLTFLTGAAAFLVIDRLKGSGLRRQTRYRILLAAGSFFVLWQVLFAVFDLSSSLSIGKISGAVALVSFAALFVMKPLYAMVNLLGGYFILLTYIATLNDFGTLLNYVLIGIMSLVIYFARLYGILNELKQADELRSMDRALEESEARFRLSNEQYETLLDQSHLITFQWNLRRDVVHFSSAWEEIFALPREIHHVEEAIRTGDYLTRAQKDALLRCVRATRAGEDFQKEELLLPVKGGGQRWFEVHMMCQKDRHGRPALGIGLLVDIMDQKNRILELEKEASMDAFTRTLNKAAFESYGARRLAGLAPGEELALLILDMDDFKGVNDTYGHQAGDHVLVCLSGQMKALAPSRCQIGRMGGDEFAVLFDPPGAGQAAGDYAARLIDAVRAIEWEGRPLSVGCSIGIALGGAGASYEDLYAAADRALYEAKRQGKDCWQMAAAAP</sequence>
<dbReference type="InterPro" id="IPR013767">
    <property type="entry name" value="PAS_fold"/>
</dbReference>
<evidence type="ECO:0000313" key="4">
    <source>
        <dbReference type="Proteomes" id="UP000823933"/>
    </source>
</evidence>
<dbReference type="AlphaFoldDB" id="A0A9D1Q8W0"/>
<evidence type="ECO:0000259" key="2">
    <source>
        <dbReference type="PROSITE" id="PS50887"/>
    </source>
</evidence>
<dbReference type="PANTHER" id="PTHR44757:SF2">
    <property type="entry name" value="BIOFILM ARCHITECTURE MAINTENANCE PROTEIN MBAA"/>
    <property type="match status" value="1"/>
</dbReference>
<dbReference type="CDD" id="cd01949">
    <property type="entry name" value="GGDEF"/>
    <property type="match status" value="1"/>
</dbReference>
<dbReference type="InterPro" id="IPR052155">
    <property type="entry name" value="Biofilm_reg_signaling"/>
</dbReference>
<dbReference type="InterPro" id="IPR029787">
    <property type="entry name" value="Nucleotide_cyclase"/>
</dbReference>
<dbReference type="NCBIfam" id="TIGR00254">
    <property type="entry name" value="GGDEF"/>
    <property type="match status" value="1"/>
</dbReference>
<dbReference type="PROSITE" id="PS50887">
    <property type="entry name" value="GGDEF"/>
    <property type="match status" value="1"/>
</dbReference>
<feature type="domain" description="GGDEF" evidence="2">
    <location>
        <begin position="372"/>
        <end position="503"/>
    </location>
</feature>
<dbReference type="EMBL" id="DXHQ01000019">
    <property type="protein sequence ID" value="HIW08068.1"/>
    <property type="molecule type" value="Genomic_DNA"/>
</dbReference>
<feature type="transmembrane region" description="Helical" evidence="1">
    <location>
        <begin position="23"/>
        <end position="45"/>
    </location>
</feature>
<reference evidence="3" key="1">
    <citation type="journal article" date="2021" name="PeerJ">
        <title>Extensive microbial diversity within the chicken gut microbiome revealed by metagenomics and culture.</title>
        <authorList>
            <person name="Gilroy R."/>
            <person name="Ravi A."/>
            <person name="Getino M."/>
            <person name="Pursley I."/>
            <person name="Horton D.L."/>
            <person name="Alikhan N.F."/>
            <person name="Baker D."/>
            <person name="Gharbi K."/>
            <person name="Hall N."/>
            <person name="Watson M."/>
            <person name="Adriaenssens E.M."/>
            <person name="Foster-Nyarko E."/>
            <person name="Jarju S."/>
            <person name="Secka A."/>
            <person name="Antonio M."/>
            <person name="Oren A."/>
            <person name="Chaudhuri R.R."/>
            <person name="La Ragione R."/>
            <person name="Hildebrand F."/>
            <person name="Pallen M.J."/>
        </authorList>
    </citation>
    <scope>NUCLEOTIDE SEQUENCE</scope>
    <source>
        <strain evidence="3">ChiHcolR34-3080</strain>
    </source>
</reference>
<dbReference type="Pfam" id="PF00990">
    <property type="entry name" value="GGDEF"/>
    <property type="match status" value="1"/>
</dbReference>
<organism evidence="3 4">
    <name type="scientific">Candidatus Faecalibacterium intestinigallinarum</name>
    <dbReference type="NCBI Taxonomy" id="2838581"/>
    <lineage>
        <taxon>Bacteria</taxon>
        <taxon>Bacillati</taxon>
        <taxon>Bacillota</taxon>
        <taxon>Clostridia</taxon>
        <taxon>Eubacteriales</taxon>
        <taxon>Oscillospiraceae</taxon>
        <taxon>Faecalibacterium</taxon>
    </lineage>
</organism>
<comment type="caution">
    <text evidence="3">The sequence shown here is derived from an EMBL/GenBank/DDBJ whole genome shotgun (WGS) entry which is preliminary data.</text>
</comment>
<feature type="transmembrane region" description="Helical" evidence="1">
    <location>
        <begin position="57"/>
        <end position="76"/>
    </location>
</feature>
<keyword evidence="3" id="KW-0548">Nucleotidyltransferase</keyword>
<gene>
    <name evidence="3" type="ORF">H9890_01540</name>
</gene>
<dbReference type="InterPro" id="IPR000014">
    <property type="entry name" value="PAS"/>
</dbReference>
<feature type="transmembrane region" description="Helical" evidence="1">
    <location>
        <begin position="88"/>
        <end position="110"/>
    </location>
</feature>
<evidence type="ECO:0000313" key="3">
    <source>
        <dbReference type="EMBL" id="HIW08068.1"/>
    </source>
</evidence>
<keyword evidence="1" id="KW-0812">Transmembrane</keyword>
<dbReference type="Pfam" id="PF00989">
    <property type="entry name" value="PAS"/>
    <property type="match status" value="1"/>
</dbReference>
<dbReference type="PANTHER" id="PTHR44757">
    <property type="entry name" value="DIGUANYLATE CYCLASE DGCP"/>
    <property type="match status" value="1"/>
</dbReference>
<keyword evidence="3" id="KW-0808">Transferase</keyword>
<protein>
    <submittedName>
        <fullName evidence="3">Diguanylate cyclase</fullName>
        <ecNumber evidence="3">2.7.7.65</ecNumber>
    </submittedName>
</protein>
<dbReference type="SUPFAM" id="SSF55785">
    <property type="entry name" value="PYP-like sensor domain (PAS domain)"/>
    <property type="match status" value="1"/>
</dbReference>
<dbReference type="Gene3D" id="3.30.450.20">
    <property type="entry name" value="PAS domain"/>
    <property type="match status" value="1"/>
</dbReference>
<dbReference type="EC" id="2.7.7.65" evidence="3"/>
<name>A0A9D1Q8W0_9FIRM</name>